<proteinExistence type="predicted"/>
<dbReference type="EMBL" id="BAAANN010000013">
    <property type="protein sequence ID" value="GAA1961750.1"/>
    <property type="molecule type" value="Genomic_DNA"/>
</dbReference>
<evidence type="ECO:0000313" key="3">
    <source>
        <dbReference type="Proteomes" id="UP001501116"/>
    </source>
</evidence>
<accession>A0ABN2R168</accession>
<organism evidence="2 3">
    <name type="scientific">Amycolatopsis minnesotensis</name>
    <dbReference type="NCBI Taxonomy" id="337894"/>
    <lineage>
        <taxon>Bacteria</taxon>
        <taxon>Bacillati</taxon>
        <taxon>Actinomycetota</taxon>
        <taxon>Actinomycetes</taxon>
        <taxon>Pseudonocardiales</taxon>
        <taxon>Pseudonocardiaceae</taxon>
        <taxon>Amycolatopsis</taxon>
    </lineage>
</organism>
<feature type="compositionally biased region" description="Low complexity" evidence="1">
    <location>
        <begin position="106"/>
        <end position="124"/>
    </location>
</feature>
<feature type="region of interest" description="Disordered" evidence="1">
    <location>
        <begin position="105"/>
        <end position="126"/>
    </location>
</feature>
<reference evidence="2 3" key="1">
    <citation type="journal article" date="2019" name="Int. J. Syst. Evol. Microbiol.">
        <title>The Global Catalogue of Microorganisms (GCM) 10K type strain sequencing project: providing services to taxonomists for standard genome sequencing and annotation.</title>
        <authorList>
            <consortium name="The Broad Institute Genomics Platform"/>
            <consortium name="The Broad Institute Genome Sequencing Center for Infectious Disease"/>
            <person name="Wu L."/>
            <person name="Ma J."/>
        </authorList>
    </citation>
    <scope>NUCLEOTIDE SEQUENCE [LARGE SCALE GENOMIC DNA]</scope>
    <source>
        <strain evidence="2 3">JCM 14545</strain>
    </source>
</reference>
<evidence type="ECO:0008006" key="4">
    <source>
        <dbReference type="Google" id="ProtNLM"/>
    </source>
</evidence>
<evidence type="ECO:0000256" key="1">
    <source>
        <dbReference type="SAM" id="MobiDB-lite"/>
    </source>
</evidence>
<keyword evidence="3" id="KW-1185">Reference proteome</keyword>
<sequence length="138" mass="14785">MATDEPMPAESHRSIPKTEDGKGALPGTSPDVAPENNYDAEAEAMESLVEAGFQLVNTGGPENAPQSVTFARCVGHNTDFVYLMLDQDALSLAFRYPYEPAPTTFEEASGEAAPPPTASATPGSITEVIREVLEWQRD</sequence>
<dbReference type="Proteomes" id="UP001501116">
    <property type="component" value="Unassembled WGS sequence"/>
</dbReference>
<feature type="region of interest" description="Disordered" evidence="1">
    <location>
        <begin position="1"/>
        <end position="37"/>
    </location>
</feature>
<protein>
    <recommendedName>
        <fullName evidence="4">DUF302 domain-containing protein</fullName>
    </recommendedName>
</protein>
<name>A0ABN2R168_9PSEU</name>
<gene>
    <name evidence="2" type="ORF">GCM10009754_35980</name>
</gene>
<feature type="compositionally biased region" description="Basic and acidic residues" evidence="1">
    <location>
        <begin position="10"/>
        <end position="22"/>
    </location>
</feature>
<comment type="caution">
    <text evidence="2">The sequence shown here is derived from an EMBL/GenBank/DDBJ whole genome shotgun (WGS) entry which is preliminary data.</text>
</comment>
<evidence type="ECO:0000313" key="2">
    <source>
        <dbReference type="EMBL" id="GAA1961750.1"/>
    </source>
</evidence>